<dbReference type="InterPro" id="IPR028096">
    <property type="entry name" value="EfeO_Cupredoxin"/>
</dbReference>
<dbReference type="PANTHER" id="PTHR36507:SF1">
    <property type="entry name" value="BLL1555 PROTEIN"/>
    <property type="match status" value="1"/>
</dbReference>
<protein>
    <recommendedName>
        <fullName evidence="1">EfeO-type cupredoxin-like domain-containing protein</fullName>
    </recommendedName>
</protein>
<dbReference type="PANTHER" id="PTHR36507">
    <property type="entry name" value="BLL1555 PROTEIN"/>
    <property type="match status" value="1"/>
</dbReference>
<proteinExistence type="predicted"/>
<evidence type="ECO:0000313" key="3">
    <source>
        <dbReference type="Proteomes" id="UP000323521"/>
    </source>
</evidence>
<feature type="domain" description="EfeO-type cupredoxin-like" evidence="1">
    <location>
        <begin position="24"/>
        <end position="119"/>
    </location>
</feature>
<dbReference type="Proteomes" id="UP000323521">
    <property type="component" value="Chromosome"/>
</dbReference>
<keyword evidence="3" id="KW-1185">Reference proteome</keyword>
<dbReference type="Pfam" id="PF13473">
    <property type="entry name" value="Cupredoxin_1"/>
    <property type="match status" value="1"/>
</dbReference>
<dbReference type="SUPFAM" id="SSF49503">
    <property type="entry name" value="Cupredoxins"/>
    <property type="match status" value="1"/>
</dbReference>
<dbReference type="KEGG" id="fwa:DCMF_28685"/>
<name>A0A3G1L0N7_FORW1</name>
<evidence type="ECO:0000259" key="1">
    <source>
        <dbReference type="Pfam" id="PF13473"/>
    </source>
</evidence>
<accession>A0A3G1L0N7</accession>
<dbReference type="InterPro" id="IPR035668">
    <property type="entry name" value="Amicyanin"/>
</dbReference>
<dbReference type="OrthoDB" id="680163at2"/>
<gene>
    <name evidence="2" type="ORF">DCMF_28685</name>
</gene>
<evidence type="ECO:0000313" key="2">
    <source>
        <dbReference type="EMBL" id="ATW28204.1"/>
    </source>
</evidence>
<dbReference type="Gene3D" id="2.60.40.420">
    <property type="entry name" value="Cupredoxins - blue copper proteins"/>
    <property type="match status" value="1"/>
</dbReference>
<sequence length="120" mass="13210">MKKNLLIIMLLTFLFVTLILITGCSGTTQAPESTSEQQNSASNSIAIENFVFNPDTIKVPVGTSVEWINKDSAPHTIKAEKFNSDSLSTNDSFKFTFDSPGTYEYQCGIHPSMKGKIIVQ</sequence>
<dbReference type="PROSITE" id="PS51257">
    <property type="entry name" value="PROKAR_LIPOPROTEIN"/>
    <property type="match status" value="1"/>
</dbReference>
<dbReference type="EMBL" id="CP017634">
    <property type="protein sequence ID" value="ATW28204.1"/>
    <property type="molecule type" value="Genomic_DNA"/>
</dbReference>
<reference evidence="2 3" key="1">
    <citation type="submission" date="2016-10" db="EMBL/GenBank/DDBJ databases">
        <title>Complete Genome Sequence of Peptococcaceae strain DCMF.</title>
        <authorList>
            <person name="Edwards R.J."/>
            <person name="Holland S.I."/>
            <person name="Deshpande N.P."/>
            <person name="Wong Y.K."/>
            <person name="Ertan H."/>
            <person name="Manefield M."/>
            <person name="Russell T.L."/>
            <person name="Lee M.J."/>
        </authorList>
    </citation>
    <scope>NUCLEOTIDE SEQUENCE [LARGE SCALE GENOMIC DNA]</scope>
    <source>
        <strain evidence="2 3">DCMF</strain>
    </source>
</reference>
<organism evidence="2 3">
    <name type="scientific">Formimonas warabiya</name>
    <dbReference type="NCBI Taxonomy" id="1761012"/>
    <lineage>
        <taxon>Bacteria</taxon>
        <taxon>Bacillati</taxon>
        <taxon>Bacillota</taxon>
        <taxon>Clostridia</taxon>
        <taxon>Eubacteriales</taxon>
        <taxon>Peptococcaceae</taxon>
        <taxon>Candidatus Formimonas</taxon>
    </lineage>
</organism>
<dbReference type="InterPro" id="IPR052721">
    <property type="entry name" value="ET_Amicyanin"/>
</dbReference>
<dbReference type="RefSeq" id="WP_148137613.1">
    <property type="nucleotide sequence ID" value="NZ_CP017634.1"/>
</dbReference>
<dbReference type="CDD" id="cd13921">
    <property type="entry name" value="Amicyanin"/>
    <property type="match status" value="1"/>
</dbReference>
<dbReference type="AlphaFoldDB" id="A0A3G1L0N7"/>
<dbReference type="InterPro" id="IPR008972">
    <property type="entry name" value="Cupredoxin"/>
</dbReference>